<proteinExistence type="predicted"/>
<evidence type="ECO:0000313" key="5">
    <source>
        <dbReference type="Proteomes" id="UP000050515"/>
    </source>
</evidence>
<reference evidence="2 5" key="1">
    <citation type="submission" date="2015-09" db="EMBL/GenBank/DDBJ databases">
        <title>Draft genome sequence of Acidiplasma aeolicum DSM 18409.</title>
        <authorList>
            <person name="Hemp J."/>
        </authorList>
    </citation>
    <scope>NUCLEOTIDE SEQUENCE [LARGE SCALE GENOMIC DNA]</scope>
    <source>
        <strain evidence="2 5">V</strain>
    </source>
</reference>
<sequence>MKNKLQKIAVSVFFIIFAANILFIRASFIPRTQNLFNIGKLLFSAYLVPFELLSVILVASIIGVMFIAGEVK</sequence>
<dbReference type="OrthoDB" id="124473at2157"/>
<dbReference type="Proteomes" id="UP000050320">
    <property type="component" value="Unassembled WGS sequence"/>
</dbReference>
<comment type="caution">
    <text evidence="3">The sequence shown here is derived from an EMBL/GenBank/DDBJ whole genome shotgun (WGS) entry which is preliminary data.</text>
</comment>
<evidence type="ECO:0000313" key="3">
    <source>
        <dbReference type="EMBL" id="KQB34173.1"/>
    </source>
</evidence>
<dbReference type="EMBL" id="LJCQ01000340">
    <property type="protein sequence ID" value="KPV45960.1"/>
    <property type="molecule type" value="Genomic_DNA"/>
</dbReference>
<keyword evidence="1" id="KW-1133">Transmembrane helix</keyword>
<dbReference type="Proteomes" id="UP000050515">
    <property type="component" value="Unassembled WGS sequence"/>
</dbReference>
<gene>
    <name evidence="3" type="ORF">AOG54_01305</name>
    <name evidence="2" type="ORF">SE19_07650</name>
</gene>
<reference evidence="3 4" key="2">
    <citation type="submission" date="2015-09" db="EMBL/GenBank/DDBJ databases">
        <title>Heavy metals and arsenic resistance mechanisms in polyextremophilic archaea of the family Ferroplasmaceae.</title>
        <authorList>
            <person name="Bulaev A.G."/>
            <person name="Kanygina A.V."/>
        </authorList>
    </citation>
    <scope>NUCLEOTIDE SEQUENCE [LARGE SCALE GENOMIC DNA]</scope>
    <source>
        <strain evidence="3 4">VT</strain>
    </source>
</reference>
<dbReference type="RefSeq" id="WP_048101330.1">
    <property type="nucleotide sequence ID" value="NZ_JBBYJF010000023.1"/>
</dbReference>
<dbReference type="AlphaFoldDB" id="A0A0Q0VS86"/>
<dbReference type="Pfam" id="PF00499">
    <property type="entry name" value="Oxidored_q3"/>
    <property type="match status" value="1"/>
</dbReference>
<dbReference type="GeneID" id="84221547"/>
<keyword evidence="1" id="KW-0812">Transmembrane</keyword>
<accession>A0A0Q0VS86</accession>
<keyword evidence="4" id="KW-1185">Reference proteome</keyword>
<dbReference type="PATRIC" id="fig|507754.4.peg.752"/>
<dbReference type="InterPro" id="IPR042106">
    <property type="entry name" value="Nuo/plastoQ_OxRdtase_6_NuoJ"/>
</dbReference>
<dbReference type="EMBL" id="LKBG01000253">
    <property type="protein sequence ID" value="KQB34173.1"/>
    <property type="molecule type" value="Genomic_DNA"/>
</dbReference>
<evidence type="ECO:0000313" key="2">
    <source>
        <dbReference type="EMBL" id="KPV45960.1"/>
    </source>
</evidence>
<keyword evidence="1" id="KW-0472">Membrane</keyword>
<feature type="transmembrane region" description="Helical" evidence="1">
    <location>
        <begin position="12"/>
        <end position="29"/>
    </location>
</feature>
<protein>
    <submittedName>
        <fullName evidence="3">NADH dehydrogenase</fullName>
    </submittedName>
</protein>
<name>A0A0Q0VS86_9ARCH</name>
<dbReference type="InterPro" id="IPR001457">
    <property type="entry name" value="NADH_UbQ/plastoQ_OxRdtase_su6"/>
</dbReference>
<evidence type="ECO:0000313" key="4">
    <source>
        <dbReference type="Proteomes" id="UP000050320"/>
    </source>
</evidence>
<organism evidence="3 4">
    <name type="scientific">Acidiplasma aeolicum</name>
    <dbReference type="NCBI Taxonomy" id="507754"/>
    <lineage>
        <taxon>Archaea</taxon>
        <taxon>Methanobacteriati</taxon>
        <taxon>Thermoplasmatota</taxon>
        <taxon>Thermoplasmata</taxon>
        <taxon>Thermoplasmatales</taxon>
        <taxon>Ferroplasmaceae</taxon>
        <taxon>Acidiplasma</taxon>
    </lineage>
</organism>
<dbReference type="GO" id="GO:0008137">
    <property type="term" value="F:NADH dehydrogenase (ubiquinone) activity"/>
    <property type="evidence" value="ECO:0007669"/>
    <property type="project" value="InterPro"/>
</dbReference>
<feature type="transmembrane region" description="Helical" evidence="1">
    <location>
        <begin position="41"/>
        <end position="68"/>
    </location>
</feature>
<evidence type="ECO:0000256" key="1">
    <source>
        <dbReference type="SAM" id="Phobius"/>
    </source>
</evidence>
<dbReference type="Gene3D" id="1.20.120.1200">
    <property type="entry name" value="NADH-ubiquinone/plastoquinone oxidoreductase chain 6, subunit NuoJ"/>
    <property type="match status" value="1"/>
</dbReference>